<accession>A0ABS9QE51</accession>
<name>A0ABS9QE51_9HYPH</name>
<reference evidence="1 2" key="1">
    <citation type="submission" date="2022-02" db="EMBL/GenBank/DDBJ databases">
        <title>Draft genome sequence of Mezorhizobium retamae strain IRAMC:0171 isolated from Retama raetam nodules.</title>
        <authorList>
            <person name="Bengaied R."/>
            <person name="Sbissi I."/>
            <person name="Huber K."/>
            <person name="Ghodbane F."/>
            <person name="Nouioui I."/>
            <person name="Tarhouni M."/>
            <person name="Gtari M."/>
        </authorList>
    </citation>
    <scope>NUCLEOTIDE SEQUENCE [LARGE SCALE GENOMIC DNA]</scope>
    <source>
        <strain evidence="1 2">IRAMC:0171</strain>
    </source>
</reference>
<protein>
    <recommendedName>
        <fullName evidence="3">Cupin</fullName>
    </recommendedName>
</protein>
<dbReference type="InterPro" id="IPR010424">
    <property type="entry name" value="EutQ"/>
</dbReference>
<organism evidence="1 2">
    <name type="scientific">Mesorhizobium retamae</name>
    <dbReference type="NCBI Taxonomy" id="2912854"/>
    <lineage>
        <taxon>Bacteria</taxon>
        <taxon>Pseudomonadati</taxon>
        <taxon>Pseudomonadota</taxon>
        <taxon>Alphaproteobacteria</taxon>
        <taxon>Hyphomicrobiales</taxon>
        <taxon>Phyllobacteriaceae</taxon>
        <taxon>Mesorhizobium</taxon>
    </lineage>
</organism>
<gene>
    <name evidence="1" type="ORF">L4923_11775</name>
</gene>
<dbReference type="Proteomes" id="UP001201701">
    <property type="component" value="Unassembled WGS sequence"/>
</dbReference>
<keyword evidence="2" id="KW-1185">Reference proteome</keyword>
<comment type="caution">
    <text evidence="1">The sequence shown here is derived from an EMBL/GenBank/DDBJ whole genome shotgun (WGS) entry which is preliminary data.</text>
</comment>
<dbReference type="RefSeq" id="WP_239365101.1">
    <property type="nucleotide sequence ID" value="NZ_JAKREW010000009.1"/>
</dbReference>
<evidence type="ECO:0000313" key="2">
    <source>
        <dbReference type="Proteomes" id="UP001201701"/>
    </source>
</evidence>
<dbReference type="InterPro" id="IPR014710">
    <property type="entry name" value="RmlC-like_jellyroll"/>
</dbReference>
<proteinExistence type="predicted"/>
<dbReference type="EMBL" id="JAKREW010000009">
    <property type="protein sequence ID" value="MCG7505690.1"/>
    <property type="molecule type" value="Genomic_DNA"/>
</dbReference>
<evidence type="ECO:0000313" key="1">
    <source>
        <dbReference type="EMBL" id="MCG7505690.1"/>
    </source>
</evidence>
<dbReference type="Gene3D" id="2.60.120.10">
    <property type="entry name" value="Jelly Rolls"/>
    <property type="match status" value="1"/>
</dbReference>
<dbReference type="SUPFAM" id="SSF51182">
    <property type="entry name" value="RmlC-like cupins"/>
    <property type="match status" value="1"/>
</dbReference>
<dbReference type="Pfam" id="PF06249">
    <property type="entry name" value="EutQ"/>
    <property type="match status" value="1"/>
</dbReference>
<sequence length="134" mass="14396">MHTQILNTPDIRKFTASSARDWMEWSGARLVDVLNEDAVPTAKLGAVGFLRAPQGATSDFIFAYDEVLVVTKGRCTIASRDAWETAGPGDVFYLPAGTPGSFNAIEDVELVYVASSLYGAVNRAVRAVLLDAAE</sequence>
<evidence type="ECO:0008006" key="3">
    <source>
        <dbReference type="Google" id="ProtNLM"/>
    </source>
</evidence>
<dbReference type="InterPro" id="IPR011051">
    <property type="entry name" value="RmlC_Cupin_sf"/>
</dbReference>